<protein>
    <recommendedName>
        <fullName evidence="2">RNB domain-containing protein</fullName>
    </recommendedName>
</protein>
<dbReference type="InterPro" id="IPR041505">
    <property type="entry name" value="Dis3_CSD2"/>
</dbReference>
<dbReference type="SMART" id="SM00955">
    <property type="entry name" value="RNB"/>
    <property type="match status" value="1"/>
</dbReference>
<dbReference type="Gene3D" id="2.40.50.700">
    <property type="match status" value="1"/>
</dbReference>
<dbReference type="PANTHER" id="PTHR23355:SF9">
    <property type="entry name" value="DIS3-LIKE EXONUCLEASE 2"/>
    <property type="match status" value="1"/>
</dbReference>
<evidence type="ECO:0000313" key="3">
    <source>
        <dbReference type="EMBL" id="CAH1397811.1"/>
    </source>
</evidence>
<dbReference type="InterPro" id="IPR001900">
    <property type="entry name" value="RNase_II/R"/>
</dbReference>
<dbReference type="Gene3D" id="2.40.50.140">
    <property type="entry name" value="Nucleic acid-binding proteins"/>
    <property type="match status" value="1"/>
</dbReference>
<dbReference type="Pfam" id="PF17849">
    <property type="entry name" value="OB_Dis3"/>
    <property type="match status" value="1"/>
</dbReference>
<proteinExistence type="predicted"/>
<dbReference type="InterPro" id="IPR050180">
    <property type="entry name" value="RNR_Ribonuclease"/>
</dbReference>
<dbReference type="EMBL" id="OV725080">
    <property type="protein sequence ID" value="CAH1397811.1"/>
    <property type="molecule type" value="Genomic_DNA"/>
</dbReference>
<dbReference type="GO" id="GO:0000932">
    <property type="term" value="C:P-body"/>
    <property type="evidence" value="ECO:0007669"/>
    <property type="project" value="TreeGrafter"/>
</dbReference>
<dbReference type="Proteomes" id="UP001152798">
    <property type="component" value="Chromosome 4"/>
</dbReference>
<dbReference type="PANTHER" id="PTHR23355">
    <property type="entry name" value="RIBONUCLEASE"/>
    <property type="match status" value="1"/>
</dbReference>
<reference evidence="3" key="1">
    <citation type="submission" date="2022-01" db="EMBL/GenBank/DDBJ databases">
        <authorList>
            <person name="King R."/>
        </authorList>
    </citation>
    <scope>NUCLEOTIDE SEQUENCE</scope>
</reference>
<dbReference type="AlphaFoldDB" id="A0A9P0MP73"/>
<feature type="compositionally biased region" description="Basic and acidic residues" evidence="1">
    <location>
        <begin position="198"/>
        <end position="211"/>
    </location>
</feature>
<dbReference type="GO" id="GO:0006402">
    <property type="term" value="P:mRNA catabolic process"/>
    <property type="evidence" value="ECO:0007669"/>
    <property type="project" value="TreeGrafter"/>
</dbReference>
<sequence>MDRKHCSPLRIPPGFGGKVLNRFPSASLPVNIPFPQTMKSAASRDMHSFSPAVAASAPSETIPYVDMLLVRVLSCSDLESTLTSRSYEGSKSYQNFPPPPPIPIFHHLPSIQACSPPRFSHRTPVRHNFPPLNIGQQAPGFPIFGMTGQSINRGVQPVVRPPPGFEVPLLNTPPSPLTPPQFPSPQPWSPARLAPMFHRTESTEPRIEQDVSKNPGGARVQSTPPMPRDSERNNKRNGFGNRKSKMVSKSNEEVWNDNPTNDRRAFINSTRNHYSPSPNDRCKEQNACDPQILDTLMLTMKQGLVIVTYYNFLSCCLLSTISTKFKNKSFGDKFEPYLSSEEVKSGLADRTLIESMLRINHKNSNEAYVSDWADGDQDVVIMGVEDRNRSLDGDIVVVRVKEKSDWAKLKRGGKLVPHKTGQVVYIKERVHHRNTIGSLHKLYDEDIVVLEPRDTRLPYIRIQKESIPKHIMKKILSFDVWNILFKASITSWVNPNYAEGIFKKKIGKRFHISTETAAILEELGLDCKPVPHFKKLVPPLPYEIPEDELVSRLDLRATTIYMVEEVFHMLPLTLCELCSLSSGQDKLTISVIMTVSKEGVVLDTQFKRSVIHSCGQLTYDQVQYCNLPVSVVFSVSVVVMFSIGLKRFPRLDLINKFGKRQLSINVTAIDDPIVVTDDGSTIVCWHPEKMYPYEFTKPMPENISHPRILKTSKEEAMKLVSKKPTDMEIARECASLTNTTFHRWLPRSRDKKAKKTLPDRPYLLIEEFMLLANESVAKFIHNKAPDLALLRKHDPPKLDMISRLADDLNEIGILLDYSSAGSLNSSLLKYCEDDKNKAQVLYNMCAKPMRRAAYFCSSEDTHHYALNMNLYTHFTSPIRRFATVCNRKKFSAKKANELSCDFHRVLYFKKFGPLSFEAIVLSVTPCSLFVIVPCLDFVTRIQLNKMKAVKFKVGDNKLDSRVEIKWPKIEEAQELKIFSPVKVSLDHKMVNITPQVIATLLPPSDSPS</sequence>
<gene>
    <name evidence="3" type="ORF">NEZAVI_LOCUS7574</name>
</gene>
<dbReference type="GO" id="GO:0003723">
    <property type="term" value="F:RNA binding"/>
    <property type="evidence" value="ECO:0007669"/>
    <property type="project" value="InterPro"/>
</dbReference>
<dbReference type="Gene3D" id="2.40.50.690">
    <property type="match status" value="1"/>
</dbReference>
<evidence type="ECO:0000313" key="4">
    <source>
        <dbReference type="Proteomes" id="UP001152798"/>
    </source>
</evidence>
<evidence type="ECO:0000256" key="1">
    <source>
        <dbReference type="SAM" id="MobiDB-lite"/>
    </source>
</evidence>
<dbReference type="OrthoDB" id="372421at2759"/>
<dbReference type="Pfam" id="PF00773">
    <property type="entry name" value="RNB"/>
    <property type="match status" value="2"/>
</dbReference>
<feature type="domain" description="RNB" evidence="2">
    <location>
        <begin position="517"/>
        <end position="896"/>
    </location>
</feature>
<dbReference type="SUPFAM" id="SSF50249">
    <property type="entry name" value="Nucleic acid-binding proteins"/>
    <property type="match status" value="3"/>
</dbReference>
<dbReference type="GO" id="GO:0000175">
    <property type="term" value="F:3'-5'-RNA exonuclease activity"/>
    <property type="evidence" value="ECO:0007669"/>
    <property type="project" value="TreeGrafter"/>
</dbReference>
<organism evidence="3 4">
    <name type="scientific">Nezara viridula</name>
    <name type="common">Southern green stink bug</name>
    <name type="synonym">Cimex viridulus</name>
    <dbReference type="NCBI Taxonomy" id="85310"/>
    <lineage>
        <taxon>Eukaryota</taxon>
        <taxon>Metazoa</taxon>
        <taxon>Ecdysozoa</taxon>
        <taxon>Arthropoda</taxon>
        <taxon>Hexapoda</taxon>
        <taxon>Insecta</taxon>
        <taxon>Pterygota</taxon>
        <taxon>Neoptera</taxon>
        <taxon>Paraneoptera</taxon>
        <taxon>Hemiptera</taxon>
        <taxon>Heteroptera</taxon>
        <taxon>Panheteroptera</taxon>
        <taxon>Pentatomomorpha</taxon>
        <taxon>Pentatomoidea</taxon>
        <taxon>Pentatomidae</taxon>
        <taxon>Pentatominae</taxon>
        <taxon>Nezara</taxon>
    </lineage>
</organism>
<accession>A0A9P0MP73</accession>
<feature type="region of interest" description="Disordered" evidence="1">
    <location>
        <begin position="171"/>
        <end position="262"/>
    </location>
</feature>
<name>A0A9P0MP73_NEZVI</name>
<evidence type="ECO:0000259" key="2">
    <source>
        <dbReference type="SMART" id="SM00955"/>
    </source>
</evidence>
<feature type="compositionally biased region" description="Pro residues" evidence="1">
    <location>
        <begin position="171"/>
        <end position="188"/>
    </location>
</feature>
<dbReference type="InterPro" id="IPR012340">
    <property type="entry name" value="NA-bd_OB-fold"/>
</dbReference>
<keyword evidence="4" id="KW-1185">Reference proteome</keyword>